<dbReference type="PANTHER" id="PTHR10039:SF16">
    <property type="entry name" value="GPI INOSITOL-DEACYLASE"/>
    <property type="match status" value="1"/>
</dbReference>
<dbReference type="STRING" id="93625.A0A409X786"/>
<dbReference type="Proteomes" id="UP000283269">
    <property type="component" value="Unassembled WGS sequence"/>
</dbReference>
<dbReference type="InterPro" id="IPR056884">
    <property type="entry name" value="NPHP3-like_N"/>
</dbReference>
<dbReference type="SUPFAM" id="SSF52540">
    <property type="entry name" value="P-loop containing nucleoside triphosphate hydrolases"/>
    <property type="match status" value="1"/>
</dbReference>
<dbReference type="AlphaFoldDB" id="A0A409X786"/>
<evidence type="ECO:0000256" key="1">
    <source>
        <dbReference type="ARBA" id="ARBA00022737"/>
    </source>
</evidence>
<dbReference type="Pfam" id="PF24883">
    <property type="entry name" value="NPHP3_N"/>
    <property type="match status" value="1"/>
</dbReference>
<comment type="caution">
    <text evidence="3">The sequence shown here is derived from an EMBL/GenBank/DDBJ whole genome shotgun (WGS) entry which is preliminary data.</text>
</comment>
<accession>A0A409X786</accession>
<protein>
    <recommendedName>
        <fullName evidence="2">Nephrocystin 3-like N-terminal domain-containing protein</fullName>
    </recommendedName>
</protein>
<name>A0A409X786_PSICY</name>
<evidence type="ECO:0000259" key="2">
    <source>
        <dbReference type="Pfam" id="PF24883"/>
    </source>
</evidence>
<organism evidence="3 4">
    <name type="scientific">Psilocybe cyanescens</name>
    <dbReference type="NCBI Taxonomy" id="93625"/>
    <lineage>
        <taxon>Eukaryota</taxon>
        <taxon>Fungi</taxon>
        <taxon>Dikarya</taxon>
        <taxon>Basidiomycota</taxon>
        <taxon>Agaricomycotina</taxon>
        <taxon>Agaricomycetes</taxon>
        <taxon>Agaricomycetidae</taxon>
        <taxon>Agaricales</taxon>
        <taxon>Agaricineae</taxon>
        <taxon>Strophariaceae</taxon>
        <taxon>Psilocybe</taxon>
    </lineage>
</organism>
<dbReference type="EMBL" id="NHYD01002458">
    <property type="protein sequence ID" value="PPQ86587.1"/>
    <property type="molecule type" value="Genomic_DNA"/>
</dbReference>
<keyword evidence="4" id="KW-1185">Reference proteome</keyword>
<gene>
    <name evidence="3" type="ORF">CVT25_006112</name>
</gene>
<keyword evidence="1" id="KW-0677">Repeat</keyword>
<dbReference type="Gene3D" id="3.40.50.300">
    <property type="entry name" value="P-loop containing nucleotide triphosphate hydrolases"/>
    <property type="match status" value="1"/>
</dbReference>
<dbReference type="PANTHER" id="PTHR10039">
    <property type="entry name" value="AMELOGENIN"/>
    <property type="match status" value="1"/>
</dbReference>
<dbReference type="OrthoDB" id="2928561at2759"/>
<dbReference type="InParanoid" id="A0A409X786"/>
<evidence type="ECO:0000313" key="4">
    <source>
        <dbReference type="Proteomes" id="UP000283269"/>
    </source>
</evidence>
<sequence>MSQYFHGARNFSIDTGTFNTVTTNQYQSPKGGFERLQEHVAHGAFHDSGERFDPPKCHDNTRVAIIKRIMDWISGLDEDTREALVMWLYGAAGAGKSAIAQTIAEILQGQHFFLASFFFSRNDPQRGVAKWLVTTLAYQLTAKLPQVFRERVALTFEQDPLIVTRSLEAQFTALIREPLLELLHSGFSAINHIVIIIDGLDECDDTRVQARIIDLSFSLLDSGELPLKILIASRPEIDISSSFDAKPFSTLARIALDNDYQSEEDIRHFLADKFNEIKTQHRLRSYIPIDWPAKVSLDTLVQKSSGQFIYASTVVKYVASARHRPTHRLEVVLGIQLAKAGDSPFAELDALYHHILMGVEDVDLILQIIGFVILHPPGFSNSVTFIEAFFSLAPGDVQLLMQDIASLISVETYIGHPYGVEEFTVRILHASLKDYLLDQSRSNFFFVDRLKMHTHYAELCVAHMTELPSLEPNLSLHPLMEYFRYLDSLSALGVLFFANTFITLYKIGLSQASNQPTPPVFTPVLHVLLCTIYQQVNSHTLSAQLDSAGLVIIIGLE</sequence>
<dbReference type="InterPro" id="IPR027417">
    <property type="entry name" value="P-loop_NTPase"/>
</dbReference>
<evidence type="ECO:0000313" key="3">
    <source>
        <dbReference type="EMBL" id="PPQ86587.1"/>
    </source>
</evidence>
<proteinExistence type="predicted"/>
<reference evidence="3 4" key="1">
    <citation type="journal article" date="2018" name="Evol. Lett.">
        <title>Horizontal gene cluster transfer increased hallucinogenic mushroom diversity.</title>
        <authorList>
            <person name="Reynolds H.T."/>
            <person name="Vijayakumar V."/>
            <person name="Gluck-Thaler E."/>
            <person name="Korotkin H.B."/>
            <person name="Matheny P.B."/>
            <person name="Slot J.C."/>
        </authorList>
    </citation>
    <scope>NUCLEOTIDE SEQUENCE [LARGE SCALE GENOMIC DNA]</scope>
    <source>
        <strain evidence="3 4">2631</strain>
    </source>
</reference>
<feature type="domain" description="Nephrocystin 3-like N-terminal" evidence="2">
    <location>
        <begin position="79"/>
        <end position="234"/>
    </location>
</feature>